<reference evidence="2" key="1">
    <citation type="submission" date="2016-10" db="EMBL/GenBank/DDBJ databases">
        <authorList>
            <person name="Varghese N."/>
            <person name="Submissions S."/>
        </authorList>
    </citation>
    <scope>NUCLEOTIDE SEQUENCE [LARGE SCALE GENOMIC DNA]</scope>
    <source>
        <strain evidence="2">DSM 13327</strain>
    </source>
</reference>
<dbReference type="EMBL" id="FOTS01000001">
    <property type="protein sequence ID" value="SFL32013.1"/>
    <property type="molecule type" value="Genomic_DNA"/>
</dbReference>
<dbReference type="STRING" id="1123291.SAMN04490355_1001113"/>
<proteinExistence type="predicted"/>
<dbReference type="Proteomes" id="UP000199520">
    <property type="component" value="Unassembled WGS sequence"/>
</dbReference>
<evidence type="ECO:0000313" key="1">
    <source>
        <dbReference type="EMBL" id="SFL32013.1"/>
    </source>
</evidence>
<evidence type="ECO:0008006" key="3">
    <source>
        <dbReference type="Google" id="ProtNLM"/>
    </source>
</evidence>
<sequence length="129" mass="14699">MQSCSDAKNNVANLRGAIKPLPSQVFDIIEHFLLNVQYGHLILMIQDGFVVKIDKIEKFMISAKSRESSFLIKEKTTKKHPMQMKILSDLQSIRYGQLVIHVNNGQVGQIEKTEKRRIDELEGLYGDGI</sequence>
<protein>
    <recommendedName>
        <fullName evidence="3">DUF2292 domain-containing protein</fullName>
    </recommendedName>
</protein>
<organism evidence="1 2">
    <name type="scientific">Pelosinus propionicus DSM 13327</name>
    <dbReference type="NCBI Taxonomy" id="1123291"/>
    <lineage>
        <taxon>Bacteria</taxon>
        <taxon>Bacillati</taxon>
        <taxon>Bacillota</taxon>
        <taxon>Negativicutes</taxon>
        <taxon>Selenomonadales</taxon>
        <taxon>Sporomusaceae</taxon>
        <taxon>Pelosinus</taxon>
    </lineage>
</organism>
<gene>
    <name evidence="1" type="ORF">SAMN04490355_1001113</name>
</gene>
<evidence type="ECO:0000313" key="2">
    <source>
        <dbReference type="Proteomes" id="UP000199520"/>
    </source>
</evidence>
<dbReference type="Pfam" id="PF10055">
    <property type="entry name" value="DUF2292"/>
    <property type="match status" value="2"/>
</dbReference>
<name>A0A1I4GRB0_9FIRM</name>
<dbReference type="InterPro" id="IPR018743">
    <property type="entry name" value="DUF2292"/>
</dbReference>
<dbReference type="RefSeq" id="WP_090931902.1">
    <property type="nucleotide sequence ID" value="NZ_FOTS01000001.1"/>
</dbReference>
<dbReference type="OrthoDB" id="1683898at2"/>
<dbReference type="AlphaFoldDB" id="A0A1I4GRB0"/>
<keyword evidence="2" id="KW-1185">Reference proteome</keyword>
<accession>A0A1I4GRB0</accession>